<organism evidence="1 2">
    <name type="scientific">Hymenobacter sediminicola</name>
    <dbReference type="NCBI Taxonomy" id="2761579"/>
    <lineage>
        <taxon>Bacteria</taxon>
        <taxon>Pseudomonadati</taxon>
        <taxon>Bacteroidota</taxon>
        <taxon>Cytophagia</taxon>
        <taxon>Cytophagales</taxon>
        <taxon>Hymenobacteraceae</taxon>
        <taxon>Hymenobacter</taxon>
    </lineage>
</organism>
<gene>
    <name evidence="1" type="ORF">H4317_18640</name>
</gene>
<dbReference type="KEGG" id="hsk:H4317_18640"/>
<evidence type="ECO:0000313" key="2">
    <source>
        <dbReference type="Proteomes" id="UP000515489"/>
    </source>
</evidence>
<accession>A0A7G7W6Z4</accession>
<dbReference type="Proteomes" id="UP000515489">
    <property type="component" value="Chromosome"/>
</dbReference>
<proteinExistence type="predicted"/>
<reference evidence="1 2" key="1">
    <citation type="submission" date="2020-08" db="EMBL/GenBank/DDBJ databases">
        <title>Hymenobacter sp. S2-20-2 genome sequencing.</title>
        <authorList>
            <person name="Jin L."/>
        </authorList>
    </citation>
    <scope>NUCLEOTIDE SEQUENCE [LARGE SCALE GENOMIC DNA]</scope>
    <source>
        <strain evidence="1 2">S2-20-2</strain>
    </source>
</reference>
<dbReference type="AlphaFoldDB" id="A0A7G7W6Z4"/>
<sequence>MKLPVPAKSSAYASASLGRMGGARTGGAGREVLVWVIFTSLLLLLLPRPGRGQALVDAGSLPLLARTVLPPPDSLLLLTVQARRVGVSTYAQRTALLGTVQLSKHQQVRYRLLSEWIYDSRGEPPFVREDYAADALHTVDLGGGWRTGQFIRYEQSRANATRTGLWLARFGYEQALPRLLPTQATDSLSVMRLIGFGGAVQDARNGRQDMGVAYGVDFSTLAFLRGAAAPPLALRLLGTRAQLGPRVWQRLLAEGYYEHTFDEYSSGTLRGTYRAHRAEDYVPGNVQRIQSDTLAGQLTWAYRLSDKVSFRSVNALALPSRAFEYRRLGPEADTLQDLGYRQRELDTRQELRLGSKKVQAVLAFGYRERNRAYTLENNRSLTPTLYEAALARERIKDINERTTQWQSELTWLPAPRHALSLIGAAQLLRVTAPSRDNQQDRDEAQHQLRMTWTGRWRGNFRTSLALAGEYRQFVFIRAALSAENYTDRLLHWEPGFTWAPGRFSIRSTYHLWVSYQVRDRASEQLRNRASRVLEQQQNLTYQFTPRLLATVDYARRENRVGLLRWPAFKESPLDTTITHDLRGGLRYGWTGRRRPVASASSLRLGYRFLEQRTHSRAALVQDAGPATLIYLRALTRQQGPDIAYERRAGALALSASLWLQELRTLARYRPGTGAFVGTSYTPDDLARTTHDLYPYFEVALAWRLRQW</sequence>
<name>A0A7G7W6Z4_9BACT</name>
<dbReference type="RefSeq" id="WP_185888054.1">
    <property type="nucleotide sequence ID" value="NZ_CP060202.1"/>
</dbReference>
<evidence type="ECO:0000313" key="1">
    <source>
        <dbReference type="EMBL" id="QNH62137.1"/>
    </source>
</evidence>
<protein>
    <submittedName>
        <fullName evidence="1">Uncharacterized protein</fullName>
    </submittedName>
</protein>
<dbReference type="EMBL" id="CP060202">
    <property type="protein sequence ID" value="QNH62137.1"/>
    <property type="molecule type" value="Genomic_DNA"/>
</dbReference>
<keyword evidence="2" id="KW-1185">Reference proteome</keyword>